<dbReference type="RefSeq" id="WP_121876031.1">
    <property type="nucleotide sequence ID" value="NZ_REFJ01000001.1"/>
</dbReference>
<gene>
    <name evidence="1" type="ORF">DFR27_0680</name>
</gene>
<dbReference type="EMBL" id="REFJ01000001">
    <property type="protein sequence ID" value="RMA82722.1"/>
    <property type="molecule type" value="Genomic_DNA"/>
</dbReference>
<protein>
    <submittedName>
        <fullName evidence="1">Uncharacterized protein</fullName>
    </submittedName>
</protein>
<organism evidence="1 2">
    <name type="scientific">Umboniibacter marinipuniceus</name>
    <dbReference type="NCBI Taxonomy" id="569599"/>
    <lineage>
        <taxon>Bacteria</taxon>
        <taxon>Pseudomonadati</taxon>
        <taxon>Pseudomonadota</taxon>
        <taxon>Gammaproteobacteria</taxon>
        <taxon>Cellvibrionales</taxon>
        <taxon>Cellvibrionaceae</taxon>
        <taxon>Umboniibacter</taxon>
    </lineage>
</organism>
<evidence type="ECO:0000313" key="2">
    <source>
        <dbReference type="Proteomes" id="UP000267187"/>
    </source>
</evidence>
<sequence>MVTFAPSPDEGLCHNELNHLDNLDDFLFRLQRKAIDSEEMIQGLTLFGEEIGASKVDLITYSTHRNSIKEHWHTHASGIRDWLYRWPYGAFRFQPITDALKYASLNVSTLTQSLELRGLEAPSGLEKAYLSCLNISDYCSMSFNIGNDLRAILIFSRSAIEAKFDAHVVRSLERLAVKVKQSFTAYWLEDGADTKSSVHGEAIQGKTQPCVVLNSDQSLLYSSRSFAEFSQSSQLIRATDKGHLVCSDQDFCDSLRQASDLALSTPELSELNALRVVPVPNQEGLFALVSRAEFQNLDATQIEFYQGELIPELTTSDITENLRSTPKEAELCRELVRSGDLVSAAHRCNMNLKDAKLFLNSLLTRNRLNNIKELQQTIYQLFR</sequence>
<reference evidence="1 2" key="1">
    <citation type="submission" date="2018-10" db="EMBL/GenBank/DDBJ databases">
        <title>Genomic Encyclopedia of Type Strains, Phase IV (KMG-IV): sequencing the most valuable type-strain genomes for metagenomic binning, comparative biology and taxonomic classification.</title>
        <authorList>
            <person name="Goeker M."/>
        </authorList>
    </citation>
    <scope>NUCLEOTIDE SEQUENCE [LARGE SCALE GENOMIC DNA]</scope>
    <source>
        <strain evidence="1 2">DSM 25080</strain>
    </source>
</reference>
<dbReference type="Proteomes" id="UP000267187">
    <property type="component" value="Unassembled WGS sequence"/>
</dbReference>
<keyword evidence="2" id="KW-1185">Reference proteome</keyword>
<dbReference type="AlphaFoldDB" id="A0A3M0AUS4"/>
<evidence type="ECO:0000313" key="1">
    <source>
        <dbReference type="EMBL" id="RMA82722.1"/>
    </source>
</evidence>
<accession>A0A3M0AUS4</accession>
<proteinExistence type="predicted"/>
<comment type="caution">
    <text evidence="1">The sequence shown here is derived from an EMBL/GenBank/DDBJ whole genome shotgun (WGS) entry which is preliminary data.</text>
</comment>
<name>A0A3M0AUS4_9GAMM</name>